<protein>
    <submittedName>
        <fullName evidence="1">Uncharacterized protein</fullName>
    </submittedName>
</protein>
<name>A0ABU8V4A2_9NEIS</name>
<evidence type="ECO:0000313" key="1">
    <source>
        <dbReference type="EMBL" id="MEJ8676011.1"/>
    </source>
</evidence>
<dbReference type="Proteomes" id="UP001224516">
    <property type="component" value="Unassembled WGS sequence"/>
</dbReference>
<organism evidence="1 2">
    <name type="scientific">Chromobacterium amazonense</name>
    <dbReference type="NCBI Taxonomy" id="1382803"/>
    <lineage>
        <taxon>Bacteria</taxon>
        <taxon>Pseudomonadati</taxon>
        <taxon>Pseudomonadota</taxon>
        <taxon>Betaproteobacteria</taxon>
        <taxon>Neisseriales</taxon>
        <taxon>Chromobacteriaceae</taxon>
        <taxon>Chromobacterium</taxon>
    </lineage>
</organism>
<accession>A0ABU8V4A2</accession>
<reference evidence="1 2" key="1">
    <citation type="submission" date="2023-12" db="EMBL/GenBank/DDBJ databases">
        <title>Evaluation and characterization of a potential secondary metabolite violacein from indigenous Chromobacterium amazonense SAM215.</title>
        <authorList>
            <person name="Tarafdar M.R."/>
            <person name="Abedin S.M."/>
            <person name="Atiqua A."/>
            <person name="Saha A."/>
            <person name="Khan S.N."/>
        </authorList>
    </citation>
    <scope>NUCLEOTIDE SEQUENCE [LARGE SCALE GENOMIC DNA]</scope>
    <source>
        <strain evidence="1 2">SAM215</strain>
    </source>
</reference>
<comment type="caution">
    <text evidence="1">The sequence shown here is derived from an EMBL/GenBank/DDBJ whole genome shotgun (WGS) entry which is preliminary data.</text>
</comment>
<proteinExistence type="predicted"/>
<evidence type="ECO:0000313" key="2">
    <source>
        <dbReference type="Proteomes" id="UP001224516"/>
    </source>
</evidence>
<dbReference type="EMBL" id="JAVFJF020000033">
    <property type="protein sequence ID" value="MEJ8676011.1"/>
    <property type="molecule type" value="Genomic_DNA"/>
</dbReference>
<sequence length="78" mass="8470">MRQFAGLSGASVSGHQAAVWLPENTLPRLEEEHRATDDAVWAGQHLAGAKGLAGGELKGRMAGSTRSSSWRAIWNWWV</sequence>
<keyword evidence="2" id="KW-1185">Reference proteome</keyword>
<gene>
    <name evidence="1" type="ORF">QCL97_014835</name>
</gene>